<evidence type="ECO:0000256" key="2">
    <source>
        <dbReference type="ARBA" id="ARBA00023002"/>
    </source>
</evidence>
<reference evidence="4 5" key="1">
    <citation type="journal article" date="2020" name="Mol. Plant">
        <title>The Chromosome-Based Rubber Tree Genome Provides New Insights into Spurge Genome Evolution and Rubber Biosynthesis.</title>
        <authorList>
            <person name="Liu J."/>
            <person name="Shi C."/>
            <person name="Shi C.C."/>
            <person name="Li W."/>
            <person name="Zhang Q.J."/>
            <person name="Zhang Y."/>
            <person name="Li K."/>
            <person name="Lu H.F."/>
            <person name="Shi C."/>
            <person name="Zhu S.T."/>
            <person name="Xiao Z.Y."/>
            <person name="Nan H."/>
            <person name="Yue Y."/>
            <person name="Zhu X.G."/>
            <person name="Wu Y."/>
            <person name="Hong X.N."/>
            <person name="Fan G.Y."/>
            <person name="Tong Y."/>
            <person name="Zhang D."/>
            <person name="Mao C.L."/>
            <person name="Liu Y.L."/>
            <person name="Hao S.J."/>
            <person name="Liu W.Q."/>
            <person name="Lv M.Q."/>
            <person name="Zhang H.B."/>
            <person name="Liu Y."/>
            <person name="Hu-Tang G.R."/>
            <person name="Wang J.P."/>
            <person name="Wang J.H."/>
            <person name="Sun Y.H."/>
            <person name="Ni S.B."/>
            <person name="Chen W.B."/>
            <person name="Zhang X.C."/>
            <person name="Jiao Y.N."/>
            <person name="Eichler E.E."/>
            <person name="Li G.H."/>
            <person name="Liu X."/>
            <person name="Gao L.Z."/>
        </authorList>
    </citation>
    <scope>NUCLEOTIDE SEQUENCE [LARGE SCALE GENOMIC DNA]</scope>
    <source>
        <strain evidence="5">cv. GT1</strain>
        <tissue evidence="4">Leaf</tissue>
    </source>
</reference>
<keyword evidence="5" id="KW-1185">Reference proteome</keyword>
<dbReference type="InterPro" id="IPR050425">
    <property type="entry name" value="NAD(P)_dehydrat-like"/>
</dbReference>
<organism evidence="4 5">
    <name type="scientific">Hevea brasiliensis</name>
    <name type="common">Para rubber tree</name>
    <name type="synonym">Siphonia brasiliensis</name>
    <dbReference type="NCBI Taxonomy" id="3981"/>
    <lineage>
        <taxon>Eukaryota</taxon>
        <taxon>Viridiplantae</taxon>
        <taxon>Streptophyta</taxon>
        <taxon>Embryophyta</taxon>
        <taxon>Tracheophyta</taxon>
        <taxon>Spermatophyta</taxon>
        <taxon>Magnoliopsida</taxon>
        <taxon>eudicotyledons</taxon>
        <taxon>Gunneridae</taxon>
        <taxon>Pentapetalae</taxon>
        <taxon>rosids</taxon>
        <taxon>fabids</taxon>
        <taxon>Malpighiales</taxon>
        <taxon>Euphorbiaceae</taxon>
        <taxon>Crotonoideae</taxon>
        <taxon>Micrandreae</taxon>
        <taxon>Hevea</taxon>
    </lineage>
</organism>
<feature type="domain" description="3-beta hydroxysteroid dehydrogenase/isomerase" evidence="3">
    <location>
        <begin position="261"/>
        <end position="389"/>
    </location>
</feature>
<dbReference type="InterPro" id="IPR002225">
    <property type="entry name" value="3Beta_OHSteriod_DH/Estase"/>
</dbReference>
<dbReference type="GO" id="GO:0016616">
    <property type="term" value="F:oxidoreductase activity, acting on the CH-OH group of donors, NAD or NADP as acceptor"/>
    <property type="evidence" value="ECO:0007669"/>
    <property type="project" value="InterPro"/>
</dbReference>
<evidence type="ECO:0000259" key="3">
    <source>
        <dbReference type="Pfam" id="PF01073"/>
    </source>
</evidence>
<comment type="caution">
    <text evidence="4">The sequence shown here is derived from an EMBL/GenBank/DDBJ whole genome shotgun (WGS) entry which is preliminary data.</text>
</comment>
<evidence type="ECO:0000313" key="4">
    <source>
        <dbReference type="EMBL" id="KAF2308523.1"/>
    </source>
</evidence>
<gene>
    <name evidence="4" type="ORF">GH714_010323</name>
</gene>
<dbReference type="Proteomes" id="UP000467840">
    <property type="component" value="Chromosome 17"/>
</dbReference>
<proteinExistence type="predicted"/>
<dbReference type="AlphaFoldDB" id="A0A6A6M7X9"/>
<dbReference type="SUPFAM" id="SSF51735">
    <property type="entry name" value="NAD(P)-binding Rossmann-fold domains"/>
    <property type="match status" value="1"/>
</dbReference>
<dbReference type="GO" id="GO:0006694">
    <property type="term" value="P:steroid biosynthetic process"/>
    <property type="evidence" value="ECO:0007669"/>
    <property type="project" value="InterPro"/>
</dbReference>
<evidence type="ECO:0000313" key="5">
    <source>
        <dbReference type="Proteomes" id="UP000467840"/>
    </source>
</evidence>
<dbReference type="Gene3D" id="3.40.50.720">
    <property type="entry name" value="NAD(P)-binding Rossmann-like Domain"/>
    <property type="match status" value="1"/>
</dbReference>
<dbReference type="PANTHER" id="PTHR10366:SF483">
    <property type="entry name" value="CINNAMOYL COA REDUCTASE-LIKE PROTEIN"/>
    <property type="match status" value="1"/>
</dbReference>
<dbReference type="PANTHER" id="PTHR10366">
    <property type="entry name" value="NAD DEPENDENT EPIMERASE/DEHYDRATASE"/>
    <property type="match status" value="1"/>
</dbReference>
<accession>A0A6A6M7X9</accession>
<dbReference type="InterPro" id="IPR036291">
    <property type="entry name" value="NAD(P)-bd_dom_sf"/>
</dbReference>
<keyword evidence="2" id="KW-0560">Oxidoreductase</keyword>
<keyword evidence="1" id="KW-0521">NADP</keyword>
<evidence type="ECO:0000256" key="1">
    <source>
        <dbReference type="ARBA" id="ARBA00022857"/>
    </source>
</evidence>
<name>A0A6A6M7X9_HEVBR</name>
<dbReference type="EMBL" id="JAAGAX010000007">
    <property type="protein sequence ID" value="KAF2308523.1"/>
    <property type="molecule type" value="Genomic_DNA"/>
</dbReference>
<dbReference type="Pfam" id="PF01073">
    <property type="entry name" value="3Beta_HSD"/>
    <property type="match status" value="1"/>
</dbReference>
<protein>
    <recommendedName>
        <fullName evidence="3">3-beta hydroxysteroid dehydrogenase/isomerase domain-containing protein</fullName>
    </recommendedName>
</protein>
<sequence length="453" mass="49614">MASSSNLALTSGMDSLSLNGDGKEGLIIKEEGLENVQAGNDLFLIPTKETMADGVSQEQYQGDGSFRSKEYYQPNSGGYCLWDDEGNRRDWGLGLEELMLDNFNSLFSSSGCDGAPIFDCVPQVVSEEQNLALTANFSREEIKQAINSMHPDKSPGPDGMNPAFHQCFWNIVVSVAISPSVVQWMRPPVGMLKCNVDAAVFGGVGKIGTSWVVRDHEGKVLNERQVSHDGVRMQQLQKQYLTGGPQLEEVEKLRELEVSGEMRTINNSIKAVVAKVTEIESLVEAFEGCRGVFHTAAFTDPAGLSGYTKSMAEIEVKATENVIMACSRTRTSSVRNCVLTSSLLAFVWRDATTQDLSPVIDQESWSDESLCMDKKLWYALGKLRAEKAAWRIAKEKGLKLVTICPGLITGPNFFHRNPSATIAYLKGAQEMFADGLLATADVMKLAEAHAFLL</sequence>